<accession>A0A0D0CUK1</accession>
<dbReference type="Proteomes" id="UP000054538">
    <property type="component" value="Unassembled WGS sequence"/>
</dbReference>
<dbReference type="HOGENOM" id="CLU_150802_0_0_1"/>
<reference evidence="1 2" key="1">
    <citation type="submission" date="2014-04" db="EMBL/GenBank/DDBJ databases">
        <authorList>
            <consortium name="DOE Joint Genome Institute"/>
            <person name="Kuo A."/>
            <person name="Kohler A."/>
            <person name="Jargeat P."/>
            <person name="Nagy L.G."/>
            <person name="Floudas D."/>
            <person name="Copeland A."/>
            <person name="Barry K.W."/>
            <person name="Cichocki N."/>
            <person name="Veneault-Fourrey C."/>
            <person name="LaButti K."/>
            <person name="Lindquist E.A."/>
            <person name="Lipzen A."/>
            <person name="Lundell T."/>
            <person name="Morin E."/>
            <person name="Murat C."/>
            <person name="Sun H."/>
            <person name="Tunlid A."/>
            <person name="Henrissat B."/>
            <person name="Grigoriev I.V."/>
            <person name="Hibbett D.S."/>
            <person name="Martin F."/>
            <person name="Nordberg H.P."/>
            <person name="Cantor M.N."/>
            <person name="Hua S.X."/>
        </authorList>
    </citation>
    <scope>NUCLEOTIDE SEQUENCE [LARGE SCALE GENOMIC DNA]</scope>
    <source>
        <strain evidence="1 2">Ve08.2h10</strain>
    </source>
</reference>
<proteinExistence type="predicted"/>
<dbReference type="OrthoDB" id="5366606at2759"/>
<evidence type="ECO:0000313" key="2">
    <source>
        <dbReference type="Proteomes" id="UP000054538"/>
    </source>
</evidence>
<sequence length="144" mass="15136">MSSVAASFTITLQKGITGGFAPPTPSALYTLTRTPENATVTVVSQIRPPGTPSLQDPVTTTFLVEENATTLKALHHILSSIPPQYPGAQDLYGFDTSIVYRTGEAVAQGVHIYGSAAGYGVTPPTEKEKGEFQQAVDIIMGLVA</sequence>
<name>A0A0D0CUK1_9AGAM</name>
<dbReference type="AlphaFoldDB" id="A0A0D0CUK1"/>
<dbReference type="InParanoid" id="A0A0D0CUK1"/>
<dbReference type="EMBL" id="KN826371">
    <property type="protein sequence ID" value="KIK79128.1"/>
    <property type="molecule type" value="Genomic_DNA"/>
</dbReference>
<organism evidence="1 2">
    <name type="scientific">Paxillus rubicundulus Ve08.2h10</name>
    <dbReference type="NCBI Taxonomy" id="930991"/>
    <lineage>
        <taxon>Eukaryota</taxon>
        <taxon>Fungi</taxon>
        <taxon>Dikarya</taxon>
        <taxon>Basidiomycota</taxon>
        <taxon>Agaricomycotina</taxon>
        <taxon>Agaricomycetes</taxon>
        <taxon>Agaricomycetidae</taxon>
        <taxon>Boletales</taxon>
        <taxon>Paxilineae</taxon>
        <taxon>Paxillaceae</taxon>
        <taxon>Paxillus</taxon>
    </lineage>
</organism>
<evidence type="ECO:0000313" key="1">
    <source>
        <dbReference type="EMBL" id="KIK79128.1"/>
    </source>
</evidence>
<gene>
    <name evidence="1" type="ORF">PAXRUDRAFT_834255</name>
</gene>
<reference evidence="2" key="2">
    <citation type="submission" date="2015-01" db="EMBL/GenBank/DDBJ databases">
        <title>Evolutionary Origins and Diversification of the Mycorrhizal Mutualists.</title>
        <authorList>
            <consortium name="DOE Joint Genome Institute"/>
            <consortium name="Mycorrhizal Genomics Consortium"/>
            <person name="Kohler A."/>
            <person name="Kuo A."/>
            <person name="Nagy L.G."/>
            <person name="Floudas D."/>
            <person name="Copeland A."/>
            <person name="Barry K.W."/>
            <person name="Cichocki N."/>
            <person name="Veneault-Fourrey C."/>
            <person name="LaButti K."/>
            <person name="Lindquist E.A."/>
            <person name="Lipzen A."/>
            <person name="Lundell T."/>
            <person name="Morin E."/>
            <person name="Murat C."/>
            <person name="Riley R."/>
            <person name="Ohm R."/>
            <person name="Sun H."/>
            <person name="Tunlid A."/>
            <person name="Henrissat B."/>
            <person name="Grigoriev I.V."/>
            <person name="Hibbett D.S."/>
            <person name="Martin F."/>
        </authorList>
    </citation>
    <scope>NUCLEOTIDE SEQUENCE [LARGE SCALE GENOMIC DNA]</scope>
    <source>
        <strain evidence="2">Ve08.2h10</strain>
    </source>
</reference>
<keyword evidence="2" id="KW-1185">Reference proteome</keyword>
<protein>
    <submittedName>
        <fullName evidence="1">Uncharacterized protein</fullName>
    </submittedName>
</protein>